<dbReference type="SUPFAM" id="SSF53335">
    <property type="entry name" value="S-adenosyl-L-methionine-dependent methyltransferases"/>
    <property type="match status" value="1"/>
</dbReference>
<dbReference type="CDD" id="cd02440">
    <property type="entry name" value="AdoMet_MTases"/>
    <property type="match status" value="1"/>
</dbReference>
<dbReference type="PROSITE" id="PS51682">
    <property type="entry name" value="SAM_OMT_I"/>
    <property type="match status" value="1"/>
</dbReference>
<dbReference type="Pfam" id="PF01596">
    <property type="entry name" value="Methyltransf_3"/>
    <property type="match status" value="1"/>
</dbReference>
<dbReference type="InterPro" id="IPR029063">
    <property type="entry name" value="SAM-dependent_MTases_sf"/>
</dbReference>
<evidence type="ECO:0000256" key="2">
    <source>
        <dbReference type="ARBA" id="ARBA00022679"/>
    </source>
</evidence>
<evidence type="ECO:0000256" key="3">
    <source>
        <dbReference type="ARBA" id="ARBA00022691"/>
    </source>
</evidence>
<keyword evidence="2" id="KW-0808">Transferase</keyword>
<dbReference type="RefSeq" id="WP_250584085.1">
    <property type="nucleotide sequence ID" value="NZ_JAKRVX010000003.1"/>
</dbReference>
<dbReference type="PANTHER" id="PTHR43167:SF1">
    <property type="entry name" value="PUTATIVE (AFU_ORTHOLOGUE AFUA_6G01830)-RELATED"/>
    <property type="match status" value="1"/>
</dbReference>
<evidence type="ECO:0000256" key="1">
    <source>
        <dbReference type="ARBA" id="ARBA00022603"/>
    </source>
</evidence>
<proteinExistence type="predicted"/>
<dbReference type="Proteomes" id="UP001203207">
    <property type="component" value="Unassembled WGS sequence"/>
</dbReference>
<dbReference type="GO" id="GO:0032259">
    <property type="term" value="P:methylation"/>
    <property type="evidence" value="ECO:0007669"/>
    <property type="project" value="UniProtKB-KW"/>
</dbReference>
<organism evidence="4 5">
    <name type="scientific">Natronocalculus amylovorans</name>
    <dbReference type="NCBI Taxonomy" id="2917812"/>
    <lineage>
        <taxon>Archaea</taxon>
        <taxon>Methanobacteriati</taxon>
        <taxon>Methanobacteriota</taxon>
        <taxon>Stenosarchaea group</taxon>
        <taxon>Halobacteria</taxon>
        <taxon>Halobacteriales</taxon>
        <taxon>Haloferacaceae</taxon>
        <taxon>Natronocalculus</taxon>
    </lineage>
</organism>
<dbReference type="Gene3D" id="3.40.50.150">
    <property type="entry name" value="Vaccinia Virus protein VP39"/>
    <property type="match status" value="1"/>
</dbReference>
<dbReference type="EMBL" id="JAKRVX010000003">
    <property type="protein sequence ID" value="MCL9817094.1"/>
    <property type="molecule type" value="Genomic_DNA"/>
</dbReference>
<reference evidence="4" key="1">
    <citation type="journal article" date="2022" name="Syst. Appl. Microbiol.">
        <title>Natronocalculus amylovorans gen. nov., sp. nov., and Natranaeroarchaeum aerophilus sp. nov., dominant culturable amylolytic natronoarchaea from hypersaline soda lakes in southwestern Siberia.</title>
        <authorList>
            <person name="Sorokin D.Y."/>
            <person name="Elcheninov A.G."/>
            <person name="Khizhniak T.V."/>
            <person name="Koenen M."/>
            <person name="Bale N.J."/>
            <person name="Damste J.S.S."/>
            <person name="Kublanov I.V."/>
        </authorList>
    </citation>
    <scope>NUCLEOTIDE SEQUENCE</scope>
    <source>
        <strain evidence="4">AArc-St2</strain>
    </source>
</reference>
<evidence type="ECO:0000313" key="4">
    <source>
        <dbReference type="EMBL" id="MCL9817094.1"/>
    </source>
</evidence>
<dbReference type="GO" id="GO:0008171">
    <property type="term" value="F:O-methyltransferase activity"/>
    <property type="evidence" value="ECO:0007669"/>
    <property type="project" value="InterPro"/>
</dbReference>
<keyword evidence="1" id="KW-0489">Methyltransferase</keyword>
<keyword evidence="5" id="KW-1185">Reference proteome</keyword>
<name>A0AAE3KAW4_9EURY</name>
<dbReference type="AlphaFoldDB" id="A0AAE3KAW4"/>
<evidence type="ECO:0000313" key="5">
    <source>
        <dbReference type="Proteomes" id="UP001203207"/>
    </source>
</evidence>
<accession>A0AAE3KAW4</accession>
<reference evidence="4" key="2">
    <citation type="submission" date="2022-02" db="EMBL/GenBank/DDBJ databases">
        <authorList>
            <person name="Elcheninov A.G."/>
            <person name="Sorokin D.Y."/>
            <person name="Kublanov I.V."/>
        </authorList>
    </citation>
    <scope>NUCLEOTIDE SEQUENCE</scope>
    <source>
        <strain evidence="4">AArc-St2</strain>
    </source>
</reference>
<sequence>MTILSTDILQFLRATGPEHDNIQQEMVSYAEKEGFPIIGPESGGVLRLLARLTNATRVFEFGSGYGYSAYWFLQGMDDGRIVLTEFDEDELEMGREFFARAELTAHVSFEHGDAMETIERYDGPFDIVLIDHQKHRYAEAFERVKPKLSPGGIVIADNIMSGPIDFDRLRGYMAGEQGLPDPATDKETEGIGRYLKTVRTDAAFETIVLPIGSGISISMCVN</sequence>
<keyword evidence="3" id="KW-0949">S-adenosyl-L-methionine</keyword>
<protein>
    <submittedName>
        <fullName evidence="4">O-methyltransferase</fullName>
    </submittedName>
</protein>
<dbReference type="PANTHER" id="PTHR43167">
    <property type="entry name" value="PUTATIVE (AFU_ORTHOLOGUE AFUA_6G01830)-RELATED"/>
    <property type="match status" value="1"/>
</dbReference>
<gene>
    <name evidence="4" type="ORF">AArcSt2_09080</name>
</gene>
<dbReference type="InterPro" id="IPR002935">
    <property type="entry name" value="SAM_O-MeTrfase"/>
</dbReference>
<comment type="caution">
    <text evidence="4">The sequence shown here is derived from an EMBL/GenBank/DDBJ whole genome shotgun (WGS) entry which is preliminary data.</text>
</comment>